<reference evidence="2" key="1">
    <citation type="submission" date="2025-08" db="UniProtKB">
        <authorList>
            <consortium name="RefSeq"/>
        </authorList>
    </citation>
    <scope>IDENTIFICATION</scope>
</reference>
<evidence type="ECO:0000313" key="2">
    <source>
        <dbReference type="RefSeq" id="XP_016492806.1"/>
    </source>
</evidence>
<dbReference type="OrthoDB" id="414945at2759"/>
<dbReference type="AlphaFoldDB" id="A0A1S4BV94"/>
<name>A0A1S4BV94_TOBAC</name>
<organism evidence="2">
    <name type="scientific">Nicotiana tabacum</name>
    <name type="common">Common tobacco</name>
    <dbReference type="NCBI Taxonomy" id="4097"/>
    <lineage>
        <taxon>Eukaryota</taxon>
        <taxon>Viridiplantae</taxon>
        <taxon>Streptophyta</taxon>
        <taxon>Embryophyta</taxon>
        <taxon>Tracheophyta</taxon>
        <taxon>Spermatophyta</taxon>
        <taxon>Magnoliopsida</taxon>
        <taxon>eudicotyledons</taxon>
        <taxon>Gunneridae</taxon>
        <taxon>Pentapetalae</taxon>
        <taxon>asterids</taxon>
        <taxon>lamiids</taxon>
        <taxon>Solanales</taxon>
        <taxon>Solanaceae</taxon>
        <taxon>Nicotianoideae</taxon>
        <taxon>Nicotianeae</taxon>
        <taxon>Nicotiana</taxon>
    </lineage>
</organism>
<proteinExistence type="predicted"/>
<dbReference type="RefSeq" id="XP_016492806.1">
    <property type="nucleotide sequence ID" value="XM_016637320.1"/>
</dbReference>
<dbReference type="KEGG" id="nta:107812264"/>
<sequence>MGFVRHPDNDDILLTGNDMDELHALKIFLDQEFRIKDLGDLHFFLGMEVLRESTRLILCQRKFTMDLLEEFDSLYCSFVSSPLDPTIKLLAKTGESLSSPTLYQNLWGKLNYLTHTRPYL</sequence>
<evidence type="ECO:0000259" key="1">
    <source>
        <dbReference type="Pfam" id="PF07727"/>
    </source>
</evidence>
<gene>
    <name evidence="2" type="primary">LOC107812264</name>
</gene>
<dbReference type="OMA" id="WGKLNYL"/>
<accession>A0A1S4BV94</accession>
<dbReference type="PaxDb" id="4097-A0A1S4BV94"/>
<dbReference type="InterPro" id="IPR013103">
    <property type="entry name" value="RVT_2"/>
</dbReference>
<dbReference type="Pfam" id="PF07727">
    <property type="entry name" value="RVT_2"/>
    <property type="match status" value="1"/>
</dbReference>
<protein>
    <submittedName>
        <fullName evidence="2">Uncharacterized mitochondrial protein AtMg00810-like</fullName>
    </submittedName>
</protein>
<feature type="domain" description="Reverse transcriptase Ty1/copia-type" evidence="1">
    <location>
        <begin position="10"/>
        <end position="82"/>
    </location>
</feature>